<dbReference type="Proteomes" id="UP000799439">
    <property type="component" value="Unassembled WGS sequence"/>
</dbReference>
<dbReference type="EMBL" id="ML996088">
    <property type="protein sequence ID" value="KAF2151354.1"/>
    <property type="molecule type" value="Genomic_DNA"/>
</dbReference>
<reference evidence="1" key="1">
    <citation type="journal article" date="2020" name="Stud. Mycol.">
        <title>101 Dothideomycetes genomes: a test case for predicting lifestyles and emergence of pathogens.</title>
        <authorList>
            <person name="Haridas S."/>
            <person name="Albert R."/>
            <person name="Binder M."/>
            <person name="Bloem J."/>
            <person name="Labutti K."/>
            <person name="Salamov A."/>
            <person name="Andreopoulos B."/>
            <person name="Baker S."/>
            <person name="Barry K."/>
            <person name="Bills G."/>
            <person name="Bluhm B."/>
            <person name="Cannon C."/>
            <person name="Castanera R."/>
            <person name="Culley D."/>
            <person name="Daum C."/>
            <person name="Ezra D."/>
            <person name="Gonzalez J."/>
            <person name="Henrissat B."/>
            <person name="Kuo A."/>
            <person name="Liang C."/>
            <person name="Lipzen A."/>
            <person name="Lutzoni F."/>
            <person name="Magnuson J."/>
            <person name="Mondo S."/>
            <person name="Nolan M."/>
            <person name="Ohm R."/>
            <person name="Pangilinan J."/>
            <person name="Park H.-J."/>
            <person name="Ramirez L."/>
            <person name="Alfaro M."/>
            <person name="Sun H."/>
            <person name="Tritt A."/>
            <person name="Yoshinaga Y."/>
            <person name="Zwiers L.-H."/>
            <person name="Turgeon B."/>
            <person name="Goodwin S."/>
            <person name="Spatafora J."/>
            <person name="Crous P."/>
            <person name="Grigoriev I."/>
        </authorList>
    </citation>
    <scope>NUCLEOTIDE SEQUENCE</scope>
    <source>
        <strain evidence="1">CBS 260.36</strain>
    </source>
</reference>
<accession>A0A9P4J2S6</accession>
<evidence type="ECO:0000313" key="2">
    <source>
        <dbReference type="Proteomes" id="UP000799439"/>
    </source>
</evidence>
<gene>
    <name evidence="1" type="ORF">K461DRAFT_171816</name>
</gene>
<keyword evidence="2" id="KW-1185">Reference proteome</keyword>
<evidence type="ECO:0000313" key="1">
    <source>
        <dbReference type="EMBL" id="KAF2151354.1"/>
    </source>
</evidence>
<comment type="caution">
    <text evidence="1">The sequence shown here is derived from an EMBL/GenBank/DDBJ whole genome shotgun (WGS) entry which is preliminary data.</text>
</comment>
<dbReference type="AlphaFoldDB" id="A0A9P4J2S6"/>
<sequence>MGLHFFSPCDGSRSLSETSAVFCAWRHASSTWLSPTGANSPSLRHTKRHRCVFACISSALAVRKHGILFAGRSRTRSITVAEAKSWRRLVCG</sequence>
<organism evidence="1 2">
    <name type="scientific">Myriangium duriaei CBS 260.36</name>
    <dbReference type="NCBI Taxonomy" id="1168546"/>
    <lineage>
        <taxon>Eukaryota</taxon>
        <taxon>Fungi</taxon>
        <taxon>Dikarya</taxon>
        <taxon>Ascomycota</taxon>
        <taxon>Pezizomycotina</taxon>
        <taxon>Dothideomycetes</taxon>
        <taxon>Dothideomycetidae</taxon>
        <taxon>Myriangiales</taxon>
        <taxon>Myriangiaceae</taxon>
        <taxon>Myriangium</taxon>
    </lineage>
</organism>
<protein>
    <submittedName>
        <fullName evidence="1">Uncharacterized protein</fullName>
    </submittedName>
</protein>
<name>A0A9P4J2S6_9PEZI</name>
<proteinExistence type="predicted"/>